<dbReference type="Gene3D" id="1.10.20.60">
    <property type="entry name" value="Glu-tRNAGln amidotransferase C subunit, N-terminal domain"/>
    <property type="match status" value="1"/>
</dbReference>
<dbReference type="GO" id="GO:0006412">
    <property type="term" value="P:translation"/>
    <property type="evidence" value="ECO:0007669"/>
    <property type="project" value="UniProtKB-UniRule"/>
</dbReference>
<dbReference type="GO" id="GO:0005524">
    <property type="term" value="F:ATP binding"/>
    <property type="evidence" value="ECO:0007669"/>
    <property type="project" value="UniProtKB-KW"/>
</dbReference>
<keyword evidence="1" id="KW-0648">Protein biosynthesis</keyword>
<dbReference type="InterPro" id="IPR003837">
    <property type="entry name" value="GatC"/>
</dbReference>
<dbReference type="PANTHER" id="PTHR15004">
    <property type="entry name" value="GLUTAMYL-TRNA(GLN) AMIDOTRANSFERASE SUBUNIT C, MITOCHONDRIAL"/>
    <property type="match status" value="1"/>
</dbReference>
<dbReference type="EC" id="6.3.5.-" evidence="1"/>
<reference evidence="2 3" key="1">
    <citation type="submission" date="2015-11" db="EMBL/GenBank/DDBJ databases">
        <title>Genomic analysis of 38 Legionella species identifies large and diverse effector repertoires.</title>
        <authorList>
            <person name="Burstein D."/>
            <person name="Amaro F."/>
            <person name="Zusman T."/>
            <person name="Lifshitz Z."/>
            <person name="Cohen O."/>
            <person name="Gilbert J.A."/>
            <person name="Pupko T."/>
            <person name="Shuman H.A."/>
            <person name="Segal G."/>
        </authorList>
    </citation>
    <scope>NUCLEOTIDE SEQUENCE [LARGE SCALE GENOMIC DNA]</scope>
    <source>
        <strain evidence="2 3">PX-1-G2-E2</strain>
    </source>
</reference>
<dbReference type="HAMAP" id="MF_00122">
    <property type="entry name" value="GatC"/>
    <property type="match status" value="1"/>
</dbReference>
<dbReference type="STRING" id="466.Lmac_2226"/>
<dbReference type="GO" id="GO:0050566">
    <property type="term" value="F:asparaginyl-tRNA synthase (glutamine-hydrolyzing) activity"/>
    <property type="evidence" value="ECO:0007669"/>
    <property type="project" value="RHEA"/>
</dbReference>
<dbReference type="OrthoDB" id="9794326at2"/>
<proteinExistence type="inferred from homology"/>
<dbReference type="Proteomes" id="UP000054908">
    <property type="component" value="Unassembled WGS sequence"/>
</dbReference>
<dbReference type="AlphaFoldDB" id="A0A0W0VYI9"/>
<dbReference type="GO" id="GO:0016740">
    <property type="term" value="F:transferase activity"/>
    <property type="evidence" value="ECO:0007669"/>
    <property type="project" value="UniProtKB-KW"/>
</dbReference>
<evidence type="ECO:0000313" key="3">
    <source>
        <dbReference type="Proteomes" id="UP000054908"/>
    </source>
</evidence>
<accession>A0A0W0VYI9</accession>
<dbReference type="RefSeq" id="WP_058452964.1">
    <property type="nucleotide sequence ID" value="NZ_CAAAIB010000005.1"/>
</dbReference>
<comment type="function">
    <text evidence="1">Allows the formation of correctly charged Asn-tRNA(Asn) or Gln-tRNA(Gln) through the transamidation of misacylated Asp-tRNA(Asn) or Glu-tRNA(Gln) in organisms which lack either or both of asparaginyl-tRNA or glutaminyl-tRNA synthetases. The reaction takes place in the presence of glutamine and ATP through an activated phospho-Asp-tRNA(Asn) or phospho-Glu-tRNA(Gln).</text>
</comment>
<keyword evidence="3" id="KW-1185">Reference proteome</keyword>
<organism evidence="2 3">
    <name type="scientific">Legionella maceachernii</name>
    <dbReference type="NCBI Taxonomy" id="466"/>
    <lineage>
        <taxon>Bacteria</taxon>
        <taxon>Pseudomonadati</taxon>
        <taxon>Pseudomonadota</taxon>
        <taxon>Gammaproteobacteria</taxon>
        <taxon>Legionellales</taxon>
        <taxon>Legionellaceae</taxon>
        <taxon>Legionella</taxon>
    </lineage>
</organism>
<comment type="subunit">
    <text evidence="1">Heterotrimer of A, B and C subunits.</text>
</comment>
<dbReference type="GO" id="GO:0006450">
    <property type="term" value="P:regulation of translational fidelity"/>
    <property type="evidence" value="ECO:0007669"/>
    <property type="project" value="InterPro"/>
</dbReference>
<evidence type="ECO:0000256" key="1">
    <source>
        <dbReference type="HAMAP-Rule" id="MF_00122"/>
    </source>
</evidence>
<dbReference type="GO" id="GO:0070681">
    <property type="term" value="P:glutaminyl-tRNAGln biosynthesis via transamidation"/>
    <property type="evidence" value="ECO:0007669"/>
    <property type="project" value="TreeGrafter"/>
</dbReference>
<keyword evidence="1" id="KW-0436">Ligase</keyword>
<name>A0A0W0VYI9_9GAMM</name>
<comment type="similarity">
    <text evidence="1">Belongs to the GatC family.</text>
</comment>
<gene>
    <name evidence="1" type="primary">gatC</name>
    <name evidence="2" type="ORF">Lmac_2226</name>
</gene>
<dbReference type="InterPro" id="IPR036113">
    <property type="entry name" value="Asp/Glu-ADT_sf_sub_c"/>
</dbReference>
<comment type="catalytic activity">
    <reaction evidence="1">
        <text>L-glutamyl-tRNA(Gln) + L-glutamine + ATP + H2O = L-glutaminyl-tRNA(Gln) + L-glutamate + ADP + phosphate + H(+)</text>
        <dbReference type="Rhea" id="RHEA:17521"/>
        <dbReference type="Rhea" id="RHEA-COMP:9681"/>
        <dbReference type="Rhea" id="RHEA-COMP:9684"/>
        <dbReference type="ChEBI" id="CHEBI:15377"/>
        <dbReference type="ChEBI" id="CHEBI:15378"/>
        <dbReference type="ChEBI" id="CHEBI:29985"/>
        <dbReference type="ChEBI" id="CHEBI:30616"/>
        <dbReference type="ChEBI" id="CHEBI:43474"/>
        <dbReference type="ChEBI" id="CHEBI:58359"/>
        <dbReference type="ChEBI" id="CHEBI:78520"/>
        <dbReference type="ChEBI" id="CHEBI:78521"/>
        <dbReference type="ChEBI" id="CHEBI:456216"/>
    </reaction>
</comment>
<dbReference type="EMBL" id="LNYL01000045">
    <property type="protein sequence ID" value="KTD25248.1"/>
    <property type="molecule type" value="Genomic_DNA"/>
</dbReference>
<comment type="caution">
    <text evidence="2">The sequence shown here is derived from an EMBL/GenBank/DDBJ whole genome shotgun (WGS) entry which is preliminary data.</text>
</comment>
<dbReference type="SUPFAM" id="SSF141000">
    <property type="entry name" value="Glu-tRNAGln amidotransferase C subunit"/>
    <property type="match status" value="1"/>
</dbReference>
<dbReference type="GO" id="GO:0050567">
    <property type="term" value="F:glutaminyl-tRNA synthase (glutamine-hydrolyzing) activity"/>
    <property type="evidence" value="ECO:0007669"/>
    <property type="project" value="UniProtKB-UniRule"/>
</dbReference>
<sequence>MTVSETDLKKIEELAYLDSESEDHCQLAEEVNAIMDFVDQLRRIDTSGVAPLFHSFDEHQRLKADKVTEKDHSAELAKIAPLFEDGLYLVPKVIDSGQ</sequence>
<dbReference type="PANTHER" id="PTHR15004:SF0">
    <property type="entry name" value="GLUTAMYL-TRNA(GLN) AMIDOTRANSFERASE SUBUNIT C, MITOCHONDRIAL"/>
    <property type="match status" value="1"/>
</dbReference>
<keyword evidence="1" id="KW-0547">Nucleotide-binding</keyword>
<keyword evidence="1" id="KW-0067">ATP-binding</keyword>
<dbReference type="Pfam" id="PF02686">
    <property type="entry name" value="GatC"/>
    <property type="match status" value="1"/>
</dbReference>
<evidence type="ECO:0000313" key="2">
    <source>
        <dbReference type="EMBL" id="KTD25248.1"/>
    </source>
</evidence>
<keyword evidence="2" id="KW-0808">Transferase</keyword>
<comment type="catalytic activity">
    <reaction evidence="1">
        <text>L-aspartyl-tRNA(Asn) + L-glutamine + ATP + H2O = L-asparaginyl-tRNA(Asn) + L-glutamate + ADP + phosphate + 2 H(+)</text>
        <dbReference type="Rhea" id="RHEA:14513"/>
        <dbReference type="Rhea" id="RHEA-COMP:9674"/>
        <dbReference type="Rhea" id="RHEA-COMP:9677"/>
        <dbReference type="ChEBI" id="CHEBI:15377"/>
        <dbReference type="ChEBI" id="CHEBI:15378"/>
        <dbReference type="ChEBI" id="CHEBI:29985"/>
        <dbReference type="ChEBI" id="CHEBI:30616"/>
        <dbReference type="ChEBI" id="CHEBI:43474"/>
        <dbReference type="ChEBI" id="CHEBI:58359"/>
        <dbReference type="ChEBI" id="CHEBI:78515"/>
        <dbReference type="ChEBI" id="CHEBI:78516"/>
        <dbReference type="ChEBI" id="CHEBI:456216"/>
    </reaction>
</comment>
<protein>
    <recommendedName>
        <fullName evidence="1">Aspartyl/glutamyl-tRNA(Asn/Gln) amidotransferase subunit C</fullName>
        <shortName evidence="1">Asp/Glu-ADT subunit C</shortName>
        <ecNumber evidence="1">6.3.5.-</ecNumber>
    </recommendedName>
</protein>
<dbReference type="NCBIfam" id="TIGR00135">
    <property type="entry name" value="gatC"/>
    <property type="match status" value="1"/>
</dbReference>
<dbReference type="PATRIC" id="fig|466.6.peg.2365"/>